<keyword evidence="3" id="KW-0804">Transcription</keyword>
<keyword evidence="2" id="KW-0238">DNA-binding</keyword>
<dbReference type="Gene3D" id="1.10.10.10">
    <property type="entry name" value="Winged helix-like DNA-binding domain superfamily/Winged helix DNA-binding domain"/>
    <property type="match status" value="1"/>
</dbReference>
<sequence>MNISFNDNVPIYIQIINGIKKDICIGNLKGGDRLPSVRELSQELKVNQNTIQRAYQELEREGYSFTQRGIGTFIIEDDEILNNTKIDMATKEVEYFITAMLELGFNKQQIINIVSKKLEGDDILWDQI</sequence>
<dbReference type="PATRIC" id="fig|1503.3.peg.248"/>
<evidence type="ECO:0000313" key="5">
    <source>
        <dbReference type="EMBL" id="KNF07916.1"/>
    </source>
</evidence>
<dbReference type="InterPro" id="IPR036390">
    <property type="entry name" value="WH_DNA-bd_sf"/>
</dbReference>
<evidence type="ECO:0000256" key="3">
    <source>
        <dbReference type="ARBA" id="ARBA00023163"/>
    </source>
</evidence>
<dbReference type="InterPro" id="IPR000524">
    <property type="entry name" value="Tscrpt_reg_HTH_GntR"/>
</dbReference>
<proteinExistence type="predicted"/>
<evidence type="ECO:0000256" key="2">
    <source>
        <dbReference type="ARBA" id="ARBA00023125"/>
    </source>
</evidence>
<dbReference type="PRINTS" id="PR00035">
    <property type="entry name" value="HTHGNTR"/>
</dbReference>
<dbReference type="OrthoDB" id="362473at2"/>
<dbReference type="RefSeq" id="WP_050355824.1">
    <property type="nucleotide sequence ID" value="NZ_LGSS01000011.1"/>
</dbReference>
<dbReference type="STRING" id="1503.CLPU_11c00850"/>
<evidence type="ECO:0000313" key="6">
    <source>
        <dbReference type="Proteomes" id="UP000037267"/>
    </source>
</evidence>
<dbReference type="Proteomes" id="UP000037267">
    <property type="component" value="Unassembled WGS sequence"/>
</dbReference>
<evidence type="ECO:0000256" key="1">
    <source>
        <dbReference type="ARBA" id="ARBA00023015"/>
    </source>
</evidence>
<keyword evidence="1" id="KW-0805">Transcription regulation</keyword>
<dbReference type="GO" id="GO:0003700">
    <property type="term" value="F:DNA-binding transcription factor activity"/>
    <property type="evidence" value="ECO:0007669"/>
    <property type="project" value="InterPro"/>
</dbReference>
<dbReference type="PROSITE" id="PS50949">
    <property type="entry name" value="HTH_GNTR"/>
    <property type="match status" value="1"/>
</dbReference>
<accession>A0A0L0W8Y5</accession>
<dbReference type="PANTHER" id="PTHR38445:SF6">
    <property type="entry name" value="GNTR-FAMILY TRANSCRIPTIONAL REGULATOR"/>
    <property type="match status" value="1"/>
</dbReference>
<reference evidence="6" key="1">
    <citation type="submission" date="2015-07" db="EMBL/GenBank/DDBJ databases">
        <title>Draft genome sequence of the purine-degrading Gottschalkia purinilyticum DSM 1384 (formerly Clostridium purinilyticum).</title>
        <authorList>
            <person name="Poehlein A."/>
            <person name="Schiel-Bengelsdorf B."/>
            <person name="Bengelsdorf F.R."/>
            <person name="Daniel R."/>
            <person name="Duerre P."/>
        </authorList>
    </citation>
    <scope>NUCLEOTIDE SEQUENCE [LARGE SCALE GENOMIC DNA]</scope>
    <source>
        <strain evidence="6">DSM 1384</strain>
    </source>
</reference>
<dbReference type="Pfam" id="PF00392">
    <property type="entry name" value="GntR"/>
    <property type="match status" value="1"/>
</dbReference>
<protein>
    <submittedName>
        <fullName evidence="5">Transcriptional regulator</fullName>
    </submittedName>
</protein>
<feature type="domain" description="HTH gntR-type" evidence="4">
    <location>
        <begin position="9"/>
        <end position="77"/>
    </location>
</feature>
<dbReference type="InterPro" id="IPR036388">
    <property type="entry name" value="WH-like_DNA-bd_sf"/>
</dbReference>
<dbReference type="PANTHER" id="PTHR38445">
    <property type="entry name" value="HTH-TYPE TRANSCRIPTIONAL REPRESSOR YTRA"/>
    <property type="match status" value="1"/>
</dbReference>
<gene>
    <name evidence="5" type="ORF">CLPU_11c00850</name>
</gene>
<dbReference type="EMBL" id="LGSS01000011">
    <property type="protein sequence ID" value="KNF07916.1"/>
    <property type="molecule type" value="Genomic_DNA"/>
</dbReference>
<organism evidence="5 6">
    <name type="scientific">Gottschalkia purinilytica</name>
    <name type="common">Clostridium purinilyticum</name>
    <dbReference type="NCBI Taxonomy" id="1503"/>
    <lineage>
        <taxon>Bacteria</taxon>
        <taxon>Bacillati</taxon>
        <taxon>Bacillota</taxon>
        <taxon>Tissierellia</taxon>
        <taxon>Tissierellales</taxon>
        <taxon>Gottschalkiaceae</taxon>
        <taxon>Gottschalkia</taxon>
    </lineage>
</organism>
<keyword evidence="6" id="KW-1185">Reference proteome</keyword>
<evidence type="ECO:0000259" key="4">
    <source>
        <dbReference type="PROSITE" id="PS50949"/>
    </source>
</evidence>
<dbReference type="CDD" id="cd07377">
    <property type="entry name" value="WHTH_GntR"/>
    <property type="match status" value="1"/>
</dbReference>
<name>A0A0L0W8Y5_GOTPU</name>
<dbReference type="SMART" id="SM00345">
    <property type="entry name" value="HTH_GNTR"/>
    <property type="match status" value="1"/>
</dbReference>
<dbReference type="AlphaFoldDB" id="A0A0L0W8Y5"/>
<dbReference type="SUPFAM" id="SSF46785">
    <property type="entry name" value="Winged helix' DNA-binding domain"/>
    <property type="match status" value="1"/>
</dbReference>
<comment type="caution">
    <text evidence="5">The sequence shown here is derived from an EMBL/GenBank/DDBJ whole genome shotgun (WGS) entry which is preliminary data.</text>
</comment>
<dbReference type="GO" id="GO:0003677">
    <property type="term" value="F:DNA binding"/>
    <property type="evidence" value="ECO:0007669"/>
    <property type="project" value="UniProtKB-KW"/>
</dbReference>